<dbReference type="InterPro" id="IPR050109">
    <property type="entry name" value="HTH-type_TetR-like_transc_reg"/>
</dbReference>
<dbReference type="Pfam" id="PF21351">
    <property type="entry name" value="TetR_C_41"/>
    <property type="match status" value="1"/>
</dbReference>
<dbReference type="RefSeq" id="WP_067855657.1">
    <property type="nucleotide sequence ID" value="NZ_CP011502.1"/>
</dbReference>
<evidence type="ECO:0000259" key="5">
    <source>
        <dbReference type="PROSITE" id="PS50977"/>
    </source>
</evidence>
<name>A0A0U4CFH2_9ACTN</name>
<feature type="domain" description="HTH tetR-type" evidence="5">
    <location>
        <begin position="26"/>
        <end position="86"/>
    </location>
</feature>
<dbReference type="InterPro" id="IPR009057">
    <property type="entry name" value="Homeodomain-like_sf"/>
</dbReference>
<keyword evidence="2 4" id="KW-0238">DNA-binding</keyword>
<dbReference type="KEGG" id="aer:AERYTH_05440"/>
<dbReference type="Proteomes" id="UP000067689">
    <property type="component" value="Chromosome"/>
</dbReference>
<evidence type="ECO:0000256" key="1">
    <source>
        <dbReference type="ARBA" id="ARBA00023015"/>
    </source>
</evidence>
<dbReference type="PANTHER" id="PTHR30055">
    <property type="entry name" value="HTH-TYPE TRANSCRIPTIONAL REGULATOR RUTR"/>
    <property type="match status" value="1"/>
</dbReference>
<dbReference type="InterPro" id="IPR023772">
    <property type="entry name" value="DNA-bd_HTH_TetR-type_CS"/>
</dbReference>
<feature type="DNA-binding region" description="H-T-H motif" evidence="4">
    <location>
        <begin position="49"/>
        <end position="68"/>
    </location>
</feature>
<organism evidence="6 7">
    <name type="scientific">Aeromicrobium erythreum</name>
    <dbReference type="NCBI Taxonomy" id="2041"/>
    <lineage>
        <taxon>Bacteria</taxon>
        <taxon>Bacillati</taxon>
        <taxon>Actinomycetota</taxon>
        <taxon>Actinomycetes</taxon>
        <taxon>Propionibacteriales</taxon>
        <taxon>Nocardioidaceae</taxon>
        <taxon>Aeromicrobium</taxon>
    </lineage>
</organism>
<accession>A0A0U4CFH2</accession>
<dbReference type="InterPro" id="IPR001647">
    <property type="entry name" value="HTH_TetR"/>
</dbReference>
<dbReference type="Gene3D" id="1.10.357.10">
    <property type="entry name" value="Tetracycline Repressor, domain 2"/>
    <property type="match status" value="1"/>
</dbReference>
<protein>
    <recommendedName>
        <fullName evidence="5">HTH tetR-type domain-containing protein</fullName>
    </recommendedName>
</protein>
<dbReference type="GO" id="GO:0000976">
    <property type="term" value="F:transcription cis-regulatory region binding"/>
    <property type="evidence" value="ECO:0007669"/>
    <property type="project" value="TreeGrafter"/>
</dbReference>
<dbReference type="PANTHER" id="PTHR30055:SF234">
    <property type="entry name" value="HTH-TYPE TRANSCRIPTIONAL REGULATOR BETI"/>
    <property type="match status" value="1"/>
</dbReference>
<dbReference type="AlphaFoldDB" id="A0A0U4CFH2"/>
<dbReference type="InterPro" id="IPR049484">
    <property type="entry name" value="Rv0078-like_C"/>
</dbReference>
<dbReference type="GO" id="GO:0003700">
    <property type="term" value="F:DNA-binding transcription factor activity"/>
    <property type="evidence" value="ECO:0007669"/>
    <property type="project" value="TreeGrafter"/>
</dbReference>
<keyword evidence="1" id="KW-0805">Transcription regulation</keyword>
<evidence type="ECO:0000256" key="2">
    <source>
        <dbReference type="ARBA" id="ARBA00023125"/>
    </source>
</evidence>
<keyword evidence="3" id="KW-0804">Transcription</keyword>
<dbReference type="STRING" id="2041.AERYTH_05440"/>
<gene>
    <name evidence="6" type="ORF">AERYTH_05440</name>
</gene>
<dbReference type="PRINTS" id="PR00455">
    <property type="entry name" value="HTHTETR"/>
</dbReference>
<dbReference type="EMBL" id="CP011502">
    <property type="protein sequence ID" value="ALX04181.1"/>
    <property type="molecule type" value="Genomic_DNA"/>
</dbReference>
<evidence type="ECO:0000313" key="6">
    <source>
        <dbReference type="EMBL" id="ALX04181.1"/>
    </source>
</evidence>
<evidence type="ECO:0000256" key="3">
    <source>
        <dbReference type="ARBA" id="ARBA00023163"/>
    </source>
</evidence>
<dbReference type="SUPFAM" id="SSF46689">
    <property type="entry name" value="Homeodomain-like"/>
    <property type="match status" value="1"/>
</dbReference>
<proteinExistence type="predicted"/>
<evidence type="ECO:0000256" key="4">
    <source>
        <dbReference type="PROSITE-ProRule" id="PRU00335"/>
    </source>
</evidence>
<keyword evidence="7" id="KW-1185">Reference proteome</keyword>
<reference evidence="6 7" key="1">
    <citation type="journal article" date="1991" name="Int. J. Syst. Bacteriol.">
        <title>Description of the erythromycin-producing bacterium Arthrobacter sp. strain NRRL B-3381 as Aeromicrobium erythreum gen. nov., sp. nov.</title>
        <authorList>
            <person name="Miller E.S."/>
            <person name="Woese C.R."/>
            <person name="Brenner S."/>
        </authorList>
    </citation>
    <scope>NUCLEOTIDE SEQUENCE [LARGE SCALE GENOMIC DNA]</scope>
    <source>
        <strain evidence="6 7">AR18</strain>
    </source>
</reference>
<dbReference type="OrthoDB" id="9805134at2"/>
<dbReference type="Pfam" id="PF00440">
    <property type="entry name" value="TetR_N"/>
    <property type="match status" value="1"/>
</dbReference>
<evidence type="ECO:0000313" key="7">
    <source>
        <dbReference type="Proteomes" id="UP000067689"/>
    </source>
</evidence>
<dbReference type="PROSITE" id="PS50977">
    <property type="entry name" value="HTH_TETR_2"/>
    <property type="match status" value="1"/>
</dbReference>
<dbReference type="PATRIC" id="fig|2041.4.peg.1131"/>
<sequence>MTSPAKVQKKVLRAARSTTRRTGYSSSTKRALLDNATQLFAAHGYAGTSLDEVVAAARVTKGALYHHFPSKLALFESVFDRLQEKATREIEKRIDAADDPWERAQIGLEGFLEVCREPQFRRICLQEGPVALGHERWAVAERAASYGIVKRTVDALLDDLGGANELSEAYAAIFFGAIRSSSEYVADADDAEQASAEVLASISGILAGMRLLPSLTDPHAEA</sequence>
<dbReference type="PROSITE" id="PS01081">
    <property type="entry name" value="HTH_TETR_1"/>
    <property type="match status" value="1"/>
</dbReference>